<dbReference type="EMBL" id="RDQL01000001">
    <property type="protein sequence ID" value="RMX02817.1"/>
    <property type="molecule type" value="Genomic_DNA"/>
</dbReference>
<evidence type="ECO:0000313" key="1">
    <source>
        <dbReference type="EMBL" id="RMX02817.1"/>
    </source>
</evidence>
<dbReference type="InterPro" id="IPR042252">
    <property type="entry name" value="MtfA_N"/>
</dbReference>
<dbReference type="PANTHER" id="PTHR30164:SF2">
    <property type="entry name" value="PROTEIN MTFA"/>
    <property type="match status" value="1"/>
</dbReference>
<comment type="caution">
    <text evidence="1">The sequence shown here is derived from an EMBL/GenBank/DDBJ whole genome shotgun (WGS) entry which is preliminary data.</text>
</comment>
<dbReference type="SUPFAM" id="SSF55486">
    <property type="entry name" value="Metalloproteases ('zincins'), catalytic domain"/>
    <property type="match status" value="1"/>
</dbReference>
<name>A0A3M6QII7_9BURK</name>
<protein>
    <submittedName>
        <fullName evidence="1">Zinc-dependent peptidase</fullName>
    </submittedName>
</protein>
<dbReference type="PANTHER" id="PTHR30164">
    <property type="entry name" value="MTFA PEPTIDASE"/>
    <property type="match status" value="1"/>
</dbReference>
<keyword evidence="2" id="KW-1185">Reference proteome</keyword>
<dbReference type="GO" id="GO:0005829">
    <property type="term" value="C:cytosol"/>
    <property type="evidence" value="ECO:0007669"/>
    <property type="project" value="TreeGrafter"/>
</dbReference>
<gene>
    <name evidence="1" type="ORF">EBQ25_00925</name>
</gene>
<dbReference type="InterPro" id="IPR010384">
    <property type="entry name" value="MtfA_fam"/>
</dbReference>
<dbReference type="Proteomes" id="UP000267035">
    <property type="component" value="Unassembled WGS sequence"/>
</dbReference>
<dbReference type="GO" id="GO:0004177">
    <property type="term" value="F:aminopeptidase activity"/>
    <property type="evidence" value="ECO:0007669"/>
    <property type="project" value="TreeGrafter"/>
</dbReference>
<dbReference type="Pfam" id="PF06167">
    <property type="entry name" value="Peptidase_M90"/>
    <property type="match status" value="1"/>
</dbReference>
<sequence>MFSWLWGRGASRRAVAKVAAAIDETLWQQHIAALPFLRSLTNQELATLRQHCAWFLASKSFHGAHGLQVDDGMALTIALQACLPILHLGTAWYEGWSGIVVYPEVFITHERMQDEAGLVHQNDEPTLGLAIDGGPVLLSWPQSQPGQGAMNLVIHEFAHKLDMAHGEADGMPHLGGTGIAPERWRATLEQAWRRLARAIELLESAMPDEALAEADAPSWPGYPPYPPQVQALYDGLPLDPYAASDEAEFFAVSSETFFVDPLRLRQWQPQWYALLAAFYRQDPAARLGSGSGSE</sequence>
<reference evidence="1 2" key="1">
    <citation type="submission" date="2018-10" db="EMBL/GenBank/DDBJ databases">
        <title>Comamonadaceae CDC group NO-1 genome sequencing and assembly.</title>
        <authorList>
            <person name="Bernier A.-M."/>
            <person name="Bernard K."/>
        </authorList>
    </citation>
    <scope>NUCLEOTIDE SEQUENCE [LARGE SCALE GENOMIC DNA]</scope>
    <source>
        <strain evidence="1 2">NML161473</strain>
    </source>
</reference>
<dbReference type="RefSeq" id="WP_122253018.1">
    <property type="nucleotide sequence ID" value="NZ_RDQL01000001.1"/>
</dbReference>
<dbReference type="Gene3D" id="3.40.390.10">
    <property type="entry name" value="Collagenase (Catalytic Domain)"/>
    <property type="match status" value="1"/>
</dbReference>
<accession>A0A3M6QII7</accession>
<organism evidence="1 2">
    <name type="scientific">Allofranklinella schreckenbergeri</name>
    <dbReference type="NCBI Taxonomy" id="1076744"/>
    <lineage>
        <taxon>Bacteria</taxon>
        <taxon>Pseudomonadati</taxon>
        <taxon>Pseudomonadota</taxon>
        <taxon>Betaproteobacteria</taxon>
        <taxon>Burkholderiales</taxon>
        <taxon>Comamonadaceae</taxon>
        <taxon>Allofranklinella</taxon>
    </lineage>
</organism>
<evidence type="ECO:0000313" key="2">
    <source>
        <dbReference type="Proteomes" id="UP000267035"/>
    </source>
</evidence>
<dbReference type="GO" id="GO:0008237">
    <property type="term" value="F:metallopeptidase activity"/>
    <property type="evidence" value="ECO:0007669"/>
    <property type="project" value="InterPro"/>
</dbReference>
<dbReference type="Gene3D" id="1.10.472.150">
    <property type="entry name" value="Glucose-regulated metallo-peptidase M90, N-terminal domain"/>
    <property type="match status" value="1"/>
</dbReference>
<proteinExistence type="predicted"/>
<dbReference type="InterPro" id="IPR024079">
    <property type="entry name" value="MetalloPept_cat_dom_sf"/>
</dbReference>
<dbReference type="AlphaFoldDB" id="A0A3M6QII7"/>
<dbReference type="CDD" id="cd20169">
    <property type="entry name" value="Peptidase_M90_mtfA"/>
    <property type="match status" value="1"/>
</dbReference>